<dbReference type="PANTHER" id="PTHR10515">
    <property type="entry name" value="THYMIDINE PHOSPHORYLASE"/>
    <property type="match status" value="1"/>
</dbReference>
<dbReference type="GO" id="GO:0005829">
    <property type="term" value="C:cytosol"/>
    <property type="evidence" value="ECO:0007669"/>
    <property type="project" value="TreeGrafter"/>
</dbReference>
<dbReference type="NCBIfam" id="TIGR02644">
    <property type="entry name" value="Y_phosphoryl"/>
    <property type="match status" value="1"/>
</dbReference>
<evidence type="ECO:0000313" key="7">
    <source>
        <dbReference type="Proteomes" id="UP000319771"/>
    </source>
</evidence>
<sequence>MSAPPDVRGLIRVKRDLGAHRPEDVRALIAAYAAGQVPDYQMSAWLMAAYLNGLDAAETDALTAALLHSGRVFDWSELGRPSADKHSTGGVGDKISLILAPLVAACGVLVPMVSGRGLGHTGGTLDKLEAIPGFSIQLAPEAMRTQLDEVGVVMVGQGPDLAPADGLLYALRDVTSTVEFEPFIVSSIVSKKVAEGAQALAYDVKCGSGAFMKTREAASHLARRLVDTTRALGREAAAVVTDMSQPLGEAVGNVLEVRESIEVLLGRGPADVRDLTLELAAMMLERSGAERDTAAARARARQALDSGAAWLRFLAMVEAQGGDRARIERPDGLPRAPVRLPVKAARAGRLAAIDTFGLGELVVAIGGGRRAKEDAIDPRVGLMVRVRLGAAVEEGDALAEIHLAAGDPGAVARAAACFTIADEAPPPPALVIERVA</sequence>
<dbReference type="PIRSF" id="PIRSF000478">
    <property type="entry name" value="TP_PyNP"/>
    <property type="match status" value="1"/>
</dbReference>
<dbReference type="GO" id="GO:0006206">
    <property type="term" value="P:pyrimidine nucleobase metabolic process"/>
    <property type="evidence" value="ECO:0007669"/>
    <property type="project" value="InterPro"/>
</dbReference>
<dbReference type="SMART" id="SM00941">
    <property type="entry name" value="PYNP_C"/>
    <property type="match status" value="1"/>
</dbReference>
<dbReference type="GO" id="GO:0006213">
    <property type="term" value="P:pyrimidine nucleoside metabolic process"/>
    <property type="evidence" value="ECO:0007669"/>
    <property type="project" value="InterPro"/>
</dbReference>
<dbReference type="Pfam" id="PF07831">
    <property type="entry name" value="PYNP_C"/>
    <property type="match status" value="1"/>
</dbReference>
<dbReference type="InterPro" id="IPR013102">
    <property type="entry name" value="PYNP_C"/>
</dbReference>
<dbReference type="InterPro" id="IPR036566">
    <property type="entry name" value="PYNP-like_C_sf"/>
</dbReference>
<dbReference type="Pfam" id="PF02885">
    <property type="entry name" value="Glycos_trans_3N"/>
    <property type="match status" value="1"/>
</dbReference>
<evidence type="ECO:0000256" key="1">
    <source>
        <dbReference type="ARBA" id="ARBA00006915"/>
    </source>
</evidence>
<dbReference type="Gene3D" id="3.40.1030.10">
    <property type="entry name" value="Nucleoside phosphorylase/phosphoribosyltransferase catalytic domain"/>
    <property type="match status" value="1"/>
</dbReference>
<keyword evidence="4 6" id="KW-0808">Transferase</keyword>
<dbReference type="SUPFAM" id="SSF52418">
    <property type="entry name" value="Nucleoside phosphorylase/phosphoribosyltransferase catalytic domain"/>
    <property type="match status" value="1"/>
</dbReference>
<dbReference type="EMBL" id="VBPB01000029">
    <property type="protein sequence ID" value="TMQ73943.1"/>
    <property type="molecule type" value="Genomic_DNA"/>
</dbReference>
<dbReference type="InterPro" id="IPR017872">
    <property type="entry name" value="Pyrmidine_PPase_CS"/>
</dbReference>
<dbReference type="Proteomes" id="UP000319771">
    <property type="component" value="Unassembled WGS sequence"/>
</dbReference>
<name>A0A538UDJ6_UNCEI</name>
<accession>A0A538UDJ6</accession>
<evidence type="ECO:0000256" key="4">
    <source>
        <dbReference type="ARBA" id="ARBA00022679"/>
    </source>
</evidence>
<dbReference type="InterPro" id="IPR000053">
    <property type="entry name" value="Thymidine/pyrmidine_PPase"/>
</dbReference>
<dbReference type="Pfam" id="PF00591">
    <property type="entry name" value="Glycos_transf_3"/>
    <property type="match status" value="1"/>
</dbReference>
<evidence type="ECO:0000256" key="2">
    <source>
        <dbReference type="ARBA" id="ARBA00011738"/>
    </source>
</evidence>
<dbReference type="GO" id="GO:0009032">
    <property type="term" value="F:thymidine phosphorylase activity"/>
    <property type="evidence" value="ECO:0007669"/>
    <property type="project" value="UniProtKB-EC"/>
</dbReference>
<evidence type="ECO:0000259" key="5">
    <source>
        <dbReference type="SMART" id="SM00941"/>
    </source>
</evidence>
<comment type="subunit">
    <text evidence="2">Homodimer.</text>
</comment>
<dbReference type="InterPro" id="IPR000312">
    <property type="entry name" value="Glycosyl_Trfase_fam3"/>
</dbReference>
<evidence type="ECO:0000256" key="3">
    <source>
        <dbReference type="ARBA" id="ARBA00022676"/>
    </source>
</evidence>
<comment type="caution">
    <text evidence="6">The sequence shown here is derived from an EMBL/GenBank/DDBJ whole genome shotgun (WGS) entry which is preliminary data.</text>
</comment>
<dbReference type="Gene3D" id="3.90.1170.30">
    <property type="entry name" value="Pyrimidine nucleoside phosphorylase-like, C-terminal domain"/>
    <property type="match status" value="1"/>
</dbReference>
<dbReference type="AlphaFoldDB" id="A0A538UDJ6"/>
<dbReference type="SUPFAM" id="SSF47648">
    <property type="entry name" value="Nucleoside phosphorylase/phosphoribosyltransferase N-terminal domain"/>
    <property type="match status" value="1"/>
</dbReference>
<organism evidence="6 7">
    <name type="scientific">Eiseniibacteriota bacterium</name>
    <dbReference type="NCBI Taxonomy" id="2212470"/>
    <lineage>
        <taxon>Bacteria</taxon>
        <taxon>Candidatus Eiseniibacteriota</taxon>
    </lineage>
</organism>
<dbReference type="NCBIfam" id="NF004490">
    <property type="entry name" value="PRK05820.1"/>
    <property type="match status" value="1"/>
</dbReference>
<dbReference type="PROSITE" id="PS00647">
    <property type="entry name" value="THYMID_PHOSPHORYLASE"/>
    <property type="match status" value="1"/>
</dbReference>
<protein>
    <submittedName>
        <fullName evidence="6">Thymidine phosphorylase</fullName>
        <ecNumber evidence="6">2.4.2.4</ecNumber>
    </submittedName>
</protein>
<dbReference type="GO" id="GO:0004645">
    <property type="term" value="F:1,4-alpha-oligoglucan phosphorylase activity"/>
    <property type="evidence" value="ECO:0007669"/>
    <property type="project" value="InterPro"/>
</dbReference>
<gene>
    <name evidence="6" type="ORF">E6K81_02125</name>
</gene>
<dbReference type="InterPro" id="IPR036320">
    <property type="entry name" value="Glycosyl_Trfase_fam3_N_dom_sf"/>
</dbReference>
<proteinExistence type="inferred from homology"/>
<dbReference type="InterPro" id="IPR018090">
    <property type="entry name" value="Pyrmidine_PPas_bac/euk"/>
</dbReference>
<dbReference type="FunFam" id="3.40.1030.10:FF:000003">
    <property type="entry name" value="Pyrimidine-nucleoside phosphorylase"/>
    <property type="match status" value="1"/>
</dbReference>
<evidence type="ECO:0000313" key="6">
    <source>
        <dbReference type="EMBL" id="TMQ73943.1"/>
    </source>
</evidence>
<dbReference type="Gene3D" id="1.20.970.10">
    <property type="entry name" value="Transferase, Pyrimidine Nucleoside Phosphorylase, Chain C"/>
    <property type="match status" value="1"/>
</dbReference>
<dbReference type="InterPro" id="IPR035902">
    <property type="entry name" value="Nuc_phospho_transferase"/>
</dbReference>
<dbReference type="InterPro" id="IPR017459">
    <property type="entry name" value="Glycosyl_Trfase_fam3_N_dom"/>
</dbReference>
<comment type="similarity">
    <text evidence="1">Belongs to the thymidine/pyrimidine-nucleoside phosphorylase family.</text>
</comment>
<feature type="domain" description="Pyrimidine nucleoside phosphorylase C-terminal" evidence="5">
    <location>
        <begin position="349"/>
        <end position="421"/>
    </location>
</feature>
<reference evidence="6 7" key="1">
    <citation type="journal article" date="2019" name="Nat. Microbiol.">
        <title>Mediterranean grassland soil C-N compound turnover is dependent on rainfall and depth, and is mediated by genomically divergent microorganisms.</title>
        <authorList>
            <person name="Diamond S."/>
            <person name="Andeer P.F."/>
            <person name="Li Z."/>
            <person name="Crits-Christoph A."/>
            <person name="Burstein D."/>
            <person name="Anantharaman K."/>
            <person name="Lane K.R."/>
            <person name="Thomas B.C."/>
            <person name="Pan C."/>
            <person name="Northen T.R."/>
            <person name="Banfield J.F."/>
        </authorList>
    </citation>
    <scope>NUCLEOTIDE SEQUENCE [LARGE SCALE GENOMIC DNA]</scope>
    <source>
        <strain evidence="6">WS_11</strain>
    </source>
</reference>
<dbReference type="PANTHER" id="PTHR10515:SF0">
    <property type="entry name" value="THYMIDINE PHOSPHORYLASE"/>
    <property type="match status" value="1"/>
</dbReference>
<keyword evidence="3 6" id="KW-0328">Glycosyltransferase</keyword>
<dbReference type="EC" id="2.4.2.4" evidence="6"/>
<dbReference type="SUPFAM" id="SSF54680">
    <property type="entry name" value="Pyrimidine nucleoside phosphorylase C-terminal domain"/>
    <property type="match status" value="1"/>
</dbReference>